<keyword evidence="1" id="KW-0732">Signal</keyword>
<name>A0A944D7Y8_DENI1</name>
<dbReference type="Pfam" id="PF06980">
    <property type="entry name" value="DUF1302"/>
    <property type="match status" value="1"/>
</dbReference>
<dbReference type="EMBL" id="JAEKFT010000010">
    <property type="protein sequence ID" value="MBT0961619.1"/>
    <property type="molecule type" value="Genomic_DNA"/>
</dbReference>
<feature type="chain" id="PRO_5037613739" evidence="1">
    <location>
        <begin position="25"/>
        <end position="571"/>
    </location>
</feature>
<gene>
    <name evidence="2" type="ORF">I8J34_10600</name>
</gene>
<keyword evidence="3" id="KW-1185">Reference proteome</keyword>
<accession>A0A944D7Y8</accession>
<comment type="caution">
    <text evidence="2">The sequence shown here is derived from an EMBL/GenBank/DDBJ whole genome shotgun (WGS) entry which is preliminary data.</text>
</comment>
<evidence type="ECO:0000313" key="2">
    <source>
        <dbReference type="EMBL" id="MBT0961619.1"/>
    </source>
</evidence>
<evidence type="ECO:0000256" key="1">
    <source>
        <dbReference type="SAM" id="SignalP"/>
    </source>
</evidence>
<sequence>MNKHRAIQSALAVAAATAASGVWAVGFTLSDGAIRGNFDSTITAGVGVRTRAPGCDTYVGTDTLAFTPGGGTPSGTSPGCLDALSGYNDQGNLNYKKGEAFTQYLKGTHELFLRFPERIKFLARVNWVKDFAATDTSGYVSGYGGQSLTSDAKEELNFKARLLDLWVSKEFDINERLARLRVGNQVISWGESLFLPGGVNQTNAVDLMRLSQPGTQLKEAFLPAPIASLAAGLGHGVNVEAYVQHGWERNYFPPVGSYWSTSTIGKGADQFANGTPGVAMPTRDTPRNGGQYGVSVHYEPEDTQLNLGFYFINYHDKAPVAVIENGFPEFTYLEDRKVFGVSANFPLGNWAIGTELSYRPKDAVPLNSSANFFTCPDNKCYIEEEKYQFHLTGLLQLSPGDHGAILDFLGADSGLLLAEAAVVKYPNLPKNYVTGAGSWPIASGAWFWGALTANDSFFTPAPFAGSVPSEGTRTSWGYNVDFSWTYDGSLIPGWQVTPEIFFFHAVKGRTPNASALFMEGAKAANFVVTFTKNPASWVVGVNYAKFWGGENVFDQPLRDRDFVGAYVSRNF</sequence>
<dbReference type="Proteomes" id="UP000694660">
    <property type="component" value="Unassembled WGS sequence"/>
</dbReference>
<proteinExistence type="predicted"/>
<protein>
    <submittedName>
        <fullName evidence="2">DUF1302 domain-containing protein</fullName>
    </submittedName>
</protein>
<feature type="signal peptide" evidence="1">
    <location>
        <begin position="1"/>
        <end position="24"/>
    </location>
</feature>
<dbReference type="RefSeq" id="WP_214361377.1">
    <property type="nucleotide sequence ID" value="NZ_JAEKFT010000010.1"/>
</dbReference>
<evidence type="ECO:0000313" key="3">
    <source>
        <dbReference type="Proteomes" id="UP000694660"/>
    </source>
</evidence>
<dbReference type="InterPro" id="IPR010727">
    <property type="entry name" value="DUF1302"/>
</dbReference>
<reference evidence="3" key="1">
    <citation type="journal article" date="2022" name="ISME J.">
        <title>Genetic and phylogenetic analysis of dissimilatory iodate-reducing bacteria identifies potential niches across the world's oceans.</title>
        <authorList>
            <person name="Reyes-Umana V."/>
            <person name="Henning Z."/>
            <person name="Lee K."/>
            <person name="Barnum T.P."/>
            <person name="Coates J.D."/>
        </authorList>
    </citation>
    <scope>NUCLEOTIDE SEQUENCE [LARGE SCALE GENOMIC DNA]</scope>
    <source>
        <strain evidence="3">IR12</strain>
    </source>
</reference>
<organism evidence="2 3">
    <name type="scientific">Denitromonas iodatirespirans</name>
    <dbReference type="NCBI Taxonomy" id="2795389"/>
    <lineage>
        <taxon>Bacteria</taxon>
        <taxon>Pseudomonadati</taxon>
        <taxon>Pseudomonadota</taxon>
        <taxon>Betaproteobacteria</taxon>
        <taxon>Rhodocyclales</taxon>
        <taxon>Zoogloeaceae</taxon>
        <taxon>Denitromonas</taxon>
    </lineage>
</organism>
<dbReference type="AlphaFoldDB" id="A0A944D7Y8"/>